<organism evidence="3 4">
    <name type="scientific">Fusarium oxysporum f. sp. radicis-cucumerinum</name>
    <dbReference type="NCBI Taxonomy" id="327505"/>
    <lineage>
        <taxon>Eukaryota</taxon>
        <taxon>Fungi</taxon>
        <taxon>Dikarya</taxon>
        <taxon>Ascomycota</taxon>
        <taxon>Pezizomycotina</taxon>
        <taxon>Sordariomycetes</taxon>
        <taxon>Hypocreomycetidae</taxon>
        <taxon>Hypocreales</taxon>
        <taxon>Nectriaceae</taxon>
        <taxon>Fusarium</taxon>
        <taxon>Fusarium oxysporum species complex</taxon>
    </lineage>
</organism>
<dbReference type="SUPFAM" id="SSF52540">
    <property type="entry name" value="P-loop containing nucleoside triphosphate hydrolases"/>
    <property type="match status" value="1"/>
</dbReference>
<dbReference type="PANTHER" id="PTHR10039:SF5">
    <property type="entry name" value="NACHT DOMAIN-CONTAINING PROTEIN"/>
    <property type="match status" value="1"/>
</dbReference>
<sequence>MAELATIALVGNILQFLEVGIKLAATARRAYKSIDGYIKEDKDLLTDTGRLHSLISSIQTNRSLTQGNGQAAVDDSLVQAAKACDEYASELTTLLETMSMRPGVTRTLESLRCAGNSDSWLDSRIFTSFAGHASLFAIPLRPTISSNQSSVITTINKLRAQSVALEANTTTKLESFKSLILKVKPNDKDSTVQMIGHLENLLPEAQRVKRQHNLLKSLLFHTIKQRHNAIPERHQDTFKWVFERDTYQFCEWLESESGFFWVKGKAGSGKSTLMKYLAAHSQTKSLLQVWGKGQRVVTASHFFWNAGTSMQKSISGLFQTILYQVIKTCPQLIDIIGNCRKDLSDSAISEPLGSSGTWPDF</sequence>
<name>A0A2H3GHE6_FUSOX</name>
<proteinExistence type="predicted"/>
<feature type="domain" description="Nephrocystin 3-like N-terminal" evidence="2">
    <location>
        <begin position="237"/>
        <end position="343"/>
    </location>
</feature>
<dbReference type="Proteomes" id="UP000219602">
    <property type="component" value="Chromosome 13"/>
</dbReference>
<evidence type="ECO:0000313" key="4">
    <source>
        <dbReference type="Proteomes" id="UP000219602"/>
    </source>
</evidence>
<dbReference type="AlphaFoldDB" id="A0A2H3GHE6"/>
<gene>
    <name evidence="3" type="ORF">AU210_015338</name>
</gene>
<dbReference type="PANTHER" id="PTHR10039">
    <property type="entry name" value="AMELOGENIN"/>
    <property type="match status" value="1"/>
</dbReference>
<dbReference type="InterPro" id="IPR027417">
    <property type="entry name" value="P-loop_NTPase"/>
</dbReference>
<dbReference type="STRING" id="327505.A0A2H3GHE6"/>
<evidence type="ECO:0000259" key="2">
    <source>
        <dbReference type="Pfam" id="PF24883"/>
    </source>
</evidence>
<keyword evidence="1" id="KW-0677">Repeat</keyword>
<dbReference type="InterPro" id="IPR056884">
    <property type="entry name" value="NPHP3-like_N"/>
</dbReference>
<reference evidence="3 4" key="1">
    <citation type="journal article" date="2016" name="Environ. Microbiol.">
        <title>Effector profiles distinguish formae speciales of Fusarium oxysporum.</title>
        <authorList>
            <person name="van Dam P."/>
            <person name="Fokkens L."/>
            <person name="Schmidt S.M."/>
            <person name="Linmans J.H."/>
            <person name="Kistler H.C."/>
            <person name="Ma L.J."/>
            <person name="Rep M."/>
        </authorList>
    </citation>
    <scope>NUCLEOTIDE SEQUENCE [LARGE SCALE GENOMIC DNA]</scope>
    <source>
        <strain evidence="3 4">Forc016</strain>
    </source>
</reference>
<accession>A0A2H3GHE6</accession>
<evidence type="ECO:0000313" key="3">
    <source>
        <dbReference type="EMBL" id="PCD23822.1"/>
    </source>
</evidence>
<evidence type="ECO:0000256" key="1">
    <source>
        <dbReference type="ARBA" id="ARBA00022737"/>
    </source>
</evidence>
<protein>
    <recommendedName>
        <fullName evidence="2">Nephrocystin 3-like N-terminal domain-containing protein</fullName>
    </recommendedName>
</protein>
<dbReference type="EMBL" id="MABQ02000011">
    <property type="protein sequence ID" value="PCD23822.1"/>
    <property type="molecule type" value="Genomic_DNA"/>
</dbReference>
<dbReference type="Pfam" id="PF24883">
    <property type="entry name" value="NPHP3_N"/>
    <property type="match status" value="1"/>
</dbReference>
<comment type="caution">
    <text evidence="3">The sequence shown here is derived from an EMBL/GenBank/DDBJ whole genome shotgun (WGS) entry which is preliminary data.</text>
</comment>
<reference evidence="3 4" key="2">
    <citation type="journal article" date="2017" name="Sci. Rep.">
        <title>A mobile pathogenicity chromosome in Fusarium oxysporum for infection of multiple cucurbit species.</title>
        <authorList>
            <person name="van Dam P."/>
            <person name="Fokkens L."/>
            <person name="Ayukawa Y."/>
            <person name="van der Gragt M."/>
            <person name="Ter Horst A."/>
            <person name="Brankovics B."/>
            <person name="Houterman P.M."/>
            <person name="Arie T."/>
            <person name="Rep M."/>
        </authorList>
    </citation>
    <scope>NUCLEOTIDE SEQUENCE [LARGE SCALE GENOMIC DNA]</scope>
    <source>
        <strain evidence="3 4">Forc016</strain>
    </source>
</reference>